<reference evidence="2 3" key="1">
    <citation type="submission" date="2023-11" db="EMBL/GenBank/DDBJ databases">
        <authorList>
            <person name="Cook R."/>
            <person name="Crisci M."/>
            <person name="Pye H."/>
            <person name="Adriaenssens E."/>
            <person name="Santini J."/>
        </authorList>
    </citation>
    <scope>NUCLEOTIDE SEQUENCE [LARGE SCALE GENOMIC DNA]</scope>
    <source>
        <strain evidence="2">Lak_Megaphage_Sonny</strain>
    </source>
</reference>
<keyword evidence="3" id="KW-1185">Reference proteome</keyword>
<sequence>MKFKYDPKTGQFGPAPKQPEDDIHLMSQYPVKSGWIKFLQNRVNLKSIGNIRYAKTLWFDLTTKNVSSEKDSDDEVHFKSYILPHAGKPAGWIYVNAKNESYQYVLNEKAGVIEFNNVSYRKYICKIAKEIQQTTLFDTYLSDLPQLAHIPFKKYTYDFSNVVSWIKTVNIYYAKTNAISDAGALTINNNNYFQRDENGNIKLGSIYIIDNEYVNLKYILFHELCHLYDHSKFKVIWMDDEEYHLQHNHLYDINDYDLKTDVSTLTIEDIHNIITESMYYANFTESHAFMENINFEIFEYINKNYYNKYCIFYKASHELYCIYILEQLIGRLKNINEKTQLLYINKYKNDINLSYNSFNSFKSVIQYIYKKLHKIVLHSKVLFKYYSSLSNEEMQTYKLDENMKYIRARSFSHKMKYRRNDNK</sequence>
<name>A0ABZ0Z2S9_9CAUD</name>
<organism evidence="2 3">
    <name type="scientific">phage Lak_Megaphage_Sonny</name>
    <dbReference type="NCBI Taxonomy" id="3109229"/>
    <lineage>
        <taxon>Viruses</taxon>
        <taxon>Duplodnaviria</taxon>
        <taxon>Heunggongvirae</taxon>
        <taxon>Uroviricota</taxon>
        <taxon>Caudoviricetes</taxon>
        <taxon>Caudoviricetes code 15 clade</taxon>
    </lineage>
</organism>
<protein>
    <recommendedName>
        <fullName evidence="4">IrrE N-terminal-like domain-containing protein</fullName>
    </recommendedName>
</protein>
<evidence type="ECO:0000256" key="1">
    <source>
        <dbReference type="SAM" id="MobiDB-lite"/>
    </source>
</evidence>
<proteinExistence type="predicted"/>
<dbReference type="Proteomes" id="UP001358193">
    <property type="component" value="Segment"/>
</dbReference>
<evidence type="ECO:0000313" key="2">
    <source>
        <dbReference type="EMBL" id="WQJ53466.1"/>
    </source>
</evidence>
<accession>A0ABZ0Z2S9</accession>
<evidence type="ECO:0000313" key="3">
    <source>
        <dbReference type="Proteomes" id="UP001358193"/>
    </source>
</evidence>
<dbReference type="EMBL" id="OR769223">
    <property type="protein sequence ID" value="WQJ53466.1"/>
    <property type="molecule type" value="Genomic_DNA"/>
</dbReference>
<evidence type="ECO:0008006" key="4">
    <source>
        <dbReference type="Google" id="ProtNLM"/>
    </source>
</evidence>
<feature type="region of interest" description="Disordered" evidence="1">
    <location>
        <begin position="1"/>
        <end position="20"/>
    </location>
</feature>